<evidence type="ECO:0000256" key="4">
    <source>
        <dbReference type="ARBA" id="ARBA00022679"/>
    </source>
</evidence>
<evidence type="ECO:0000256" key="8">
    <source>
        <dbReference type="PIRNR" id="PIRNR011771"/>
    </source>
</evidence>
<keyword evidence="5 8" id="KW-0949">S-adenosyl-L-methionine</keyword>
<dbReference type="InterPro" id="IPR050600">
    <property type="entry name" value="SETD3_SETD6_MTase"/>
</dbReference>
<evidence type="ECO:0000256" key="3">
    <source>
        <dbReference type="ARBA" id="ARBA00022603"/>
    </source>
</evidence>
<dbReference type="EC" id="2.1.1.-" evidence="8"/>
<name>W5MGV5_LEPOC</name>
<keyword evidence="3 8" id="KW-0489">Methyltransferase</keyword>
<dbReference type="GeneID" id="102698378"/>
<dbReference type="CDD" id="cd19178">
    <property type="entry name" value="SET_SETD6"/>
    <property type="match status" value="1"/>
</dbReference>
<dbReference type="Bgee" id="ENSLOCG00000006305">
    <property type="expression patterns" value="Expressed in muscle tissue and 13 other cell types or tissues"/>
</dbReference>
<dbReference type="PANTHER" id="PTHR13271">
    <property type="entry name" value="UNCHARACTERIZED PUTATIVE METHYLTRANSFERASE"/>
    <property type="match status" value="1"/>
</dbReference>
<accession>W5MGV5</accession>
<dbReference type="GO" id="GO:0005634">
    <property type="term" value="C:nucleus"/>
    <property type="evidence" value="ECO:0000318"/>
    <property type="project" value="GO_Central"/>
</dbReference>
<evidence type="ECO:0000313" key="11">
    <source>
        <dbReference type="Proteomes" id="UP000018468"/>
    </source>
</evidence>
<dbReference type="PIRSF" id="PIRSF011771">
    <property type="entry name" value="RMS1_SET"/>
    <property type="match status" value="1"/>
</dbReference>
<comment type="similarity">
    <text evidence="8">Belongs to the class V-like SAM-binding methyltransferase superfamily. Histone-lysine methyltransferase family. SETD6 subfamily.</text>
</comment>
<evidence type="ECO:0000256" key="7">
    <source>
        <dbReference type="ARBA" id="ARBA00057503"/>
    </source>
</evidence>
<dbReference type="Proteomes" id="UP000018468">
    <property type="component" value="Linkage group LG23"/>
</dbReference>
<proteinExistence type="inferred from homology"/>
<reference evidence="11" key="1">
    <citation type="submission" date="2011-12" db="EMBL/GenBank/DDBJ databases">
        <title>The Draft Genome of Lepisosteus oculatus.</title>
        <authorList>
            <consortium name="The Broad Institute Genome Assembly &amp; Analysis Group"/>
            <consortium name="Computational R&amp;D Group"/>
            <consortium name="and Sequencing Platform"/>
            <person name="Di Palma F."/>
            <person name="Alfoldi J."/>
            <person name="Johnson J."/>
            <person name="Berlin A."/>
            <person name="Gnerre S."/>
            <person name="Jaffe D."/>
            <person name="MacCallum I."/>
            <person name="Young S."/>
            <person name="Walker B.J."/>
            <person name="Lander E.S."/>
            <person name="Lindblad-Toh K."/>
        </authorList>
    </citation>
    <scope>NUCLEOTIDE SEQUENCE [LARGE SCALE GENOMIC DNA]</scope>
</reference>
<feature type="domain" description="SET" evidence="9">
    <location>
        <begin position="40"/>
        <end position="266"/>
    </location>
</feature>
<dbReference type="InterPro" id="IPR001214">
    <property type="entry name" value="SET_dom"/>
</dbReference>
<comment type="subcellular location">
    <subcellularLocation>
        <location evidence="1 8">Nucleus</location>
    </subcellularLocation>
</comment>
<keyword evidence="6 8" id="KW-0539">Nucleus</keyword>
<dbReference type="InterPro" id="IPR046341">
    <property type="entry name" value="SET_dom_sf"/>
</dbReference>
<dbReference type="Ensembl" id="ENSLOCT00000007623.1">
    <property type="protein sequence ID" value="ENSLOCP00000007614.1"/>
    <property type="gene ID" value="ENSLOCG00000006305.1"/>
</dbReference>
<dbReference type="Gene3D" id="3.90.1410.10">
    <property type="entry name" value="set domain protein methyltransferase, domain 1"/>
    <property type="match status" value="1"/>
</dbReference>
<dbReference type="GO" id="GO:0032259">
    <property type="term" value="P:methylation"/>
    <property type="evidence" value="ECO:0007669"/>
    <property type="project" value="UniProtKB-KW"/>
</dbReference>
<dbReference type="GO" id="GO:0016279">
    <property type="term" value="F:protein-lysine N-methyltransferase activity"/>
    <property type="evidence" value="ECO:0000318"/>
    <property type="project" value="GO_Central"/>
</dbReference>
<keyword evidence="11" id="KW-1185">Reference proteome</keyword>
<dbReference type="eggNOG" id="KOG1338">
    <property type="taxonomic scope" value="Eukaryota"/>
</dbReference>
<dbReference type="PANTHER" id="PTHR13271:SF34">
    <property type="entry name" value="N-LYSINE METHYLTRANSFERASE SETD6"/>
    <property type="match status" value="1"/>
</dbReference>
<dbReference type="InParanoid" id="W5MGV5"/>
<dbReference type="GeneTree" id="ENSGT00940000153577"/>
<dbReference type="InterPro" id="IPR036464">
    <property type="entry name" value="Rubisco_LSMT_subst-bd_sf"/>
</dbReference>
<dbReference type="FunFam" id="3.90.1410.10:FF:000013">
    <property type="entry name" value="N-lysine methyltransferase SETD6"/>
    <property type="match status" value="1"/>
</dbReference>
<dbReference type="EMBL" id="AHAT01020936">
    <property type="status" value="NOT_ANNOTATED_CDS"/>
    <property type="molecule type" value="Genomic_DNA"/>
</dbReference>
<dbReference type="SUPFAM" id="SSF81822">
    <property type="entry name" value="RuBisCo LSMT C-terminal, substrate-binding domain"/>
    <property type="match status" value="1"/>
</dbReference>
<reference evidence="10" key="2">
    <citation type="submission" date="2025-08" db="UniProtKB">
        <authorList>
            <consortium name="Ensembl"/>
        </authorList>
    </citation>
    <scope>IDENTIFICATION</scope>
</reference>
<dbReference type="PROSITE" id="PS50280">
    <property type="entry name" value="SET"/>
    <property type="match status" value="1"/>
</dbReference>
<dbReference type="InterPro" id="IPR015353">
    <property type="entry name" value="Rubisco_LSMT_subst-bd"/>
</dbReference>
<dbReference type="CTD" id="79918"/>
<dbReference type="OMA" id="RVDWWLE"/>
<evidence type="ECO:0000259" key="9">
    <source>
        <dbReference type="PROSITE" id="PS50280"/>
    </source>
</evidence>
<reference evidence="10" key="3">
    <citation type="submission" date="2025-09" db="UniProtKB">
        <authorList>
            <consortium name="Ensembl"/>
        </authorList>
    </citation>
    <scope>IDENTIFICATION</scope>
</reference>
<keyword evidence="4 8" id="KW-0808">Transferase</keyword>
<dbReference type="HOGENOM" id="CLU_017135_2_0_1"/>
<organism evidence="10 11">
    <name type="scientific">Lepisosteus oculatus</name>
    <name type="common">Spotted gar</name>
    <dbReference type="NCBI Taxonomy" id="7918"/>
    <lineage>
        <taxon>Eukaryota</taxon>
        <taxon>Metazoa</taxon>
        <taxon>Chordata</taxon>
        <taxon>Craniata</taxon>
        <taxon>Vertebrata</taxon>
        <taxon>Euteleostomi</taxon>
        <taxon>Actinopterygii</taxon>
        <taxon>Neopterygii</taxon>
        <taxon>Holostei</taxon>
        <taxon>Semionotiformes</taxon>
        <taxon>Lepisosteidae</taxon>
        <taxon>Lepisosteus</taxon>
    </lineage>
</organism>
<evidence type="ECO:0000256" key="5">
    <source>
        <dbReference type="ARBA" id="ARBA00022691"/>
    </source>
</evidence>
<dbReference type="FunFam" id="3.90.1420.10:FF:000002">
    <property type="entry name" value="N-lysine methyltransferase SETD6"/>
    <property type="match status" value="1"/>
</dbReference>
<dbReference type="InterPro" id="IPR044430">
    <property type="entry name" value="SETD6_SET"/>
</dbReference>
<dbReference type="InterPro" id="IPR011383">
    <property type="entry name" value="N-lys_methylase_SETD6"/>
</dbReference>
<dbReference type="OrthoDB" id="341421at2759"/>
<dbReference type="STRING" id="7918.ENSLOCP00000007614"/>
<dbReference type="Pfam" id="PF00856">
    <property type="entry name" value="SET"/>
    <property type="match status" value="1"/>
</dbReference>
<protein>
    <recommendedName>
        <fullName evidence="2 8">N-lysine methyltransferase SETD6</fullName>
        <ecNumber evidence="8">2.1.1.-</ecNumber>
    </recommendedName>
</protein>
<comment type="function">
    <text evidence="7 8">Protein-lysine N-methyltransferase.</text>
</comment>
<evidence type="ECO:0000256" key="2">
    <source>
        <dbReference type="ARBA" id="ARBA00016973"/>
    </source>
</evidence>
<dbReference type="Pfam" id="PF09273">
    <property type="entry name" value="Rubis-subs-bind"/>
    <property type="match status" value="1"/>
</dbReference>
<evidence type="ECO:0000256" key="6">
    <source>
        <dbReference type="ARBA" id="ARBA00023242"/>
    </source>
</evidence>
<dbReference type="AlphaFoldDB" id="W5MGV5"/>
<dbReference type="FunCoup" id="W5MGV5">
    <property type="interactions" value="442"/>
</dbReference>
<sequence>MASGAKKPKLDSGGLAEGCVDEPLQNFLSWCEDVGLKLSAKVCVSKQGTVSEYGMLAREEIEEGEVIFSIPRTALLYQETSRVKSVLEKEKQSLSSPSGWVPLLLALMWEYTCPDSYWRPYLSLWPDLKALDHPMFWSEEERNRLLQGTEIPEAVDKDLANIQKEYNDIILPFIRSHTELWDPEKHTLELYKSLVAFVMAYSFQEPLQEEEEDDQKEPNPPMMVPMADILNHVSNHNANLEYSPEHLKMVSVRHIKKGEEVFNTYGQMANWQLLHMYGFVEPYPNNTDDTADIQMVTIYKAALQAAQANSERELVEEKWRLLCQLEMVGDEGVFIFGQSGSLTDEELYTTLKVLCMAPEEFEEFKENEGWEEAEEDEEEKMVFALSNEGIPDLNPAWKQLLHDSALLTLTGYSADLKSDKELLDNQESYSCLSSREKVALQVRYGQKMILHQLLELTHCNLP</sequence>
<evidence type="ECO:0000256" key="1">
    <source>
        <dbReference type="ARBA" id="ARBA00004123"/>
    </source>
</evidence>
<dbReference type="Gene3D" id="3.90.1420.10">
    <property type="entry name" value="Rubisco LSMT, substrate-binding domain"/>
    <property type="match status" value="1"/>
</dbReference>
<dbReference type="KEGG" id="loc:102698378"/>
<dbReference type="SUPFAM" id="SSF82199">
    <property type="entry name" value="SET domain"/>
    <property type="match status" value="1"/>
</dbReference>
<evidence type="ECO:0000313" key="10">
    <source>
        <dbReference type="Ensembl" id="ENSLOCP00000007614.1"/>
    </source>
</evidence>